<dbReference type="Proteomes" id="UP000751190">
    <property type="component" value="Unassembled WGS sequence"/>
</dbReference>
<reference evidence="2" key="1">
    <citation type="submission" date="2021-05" db="EMBL/GenBank/DDBJ databases">
        <title>The genome of the haptophyte Pavlova lutheri (Diacronema luteri, Pavlovales) - a model for lipid biosynthesis in eukaryotic algae.</title>
        <authorList>
            <person name="Hulatt C.J."/>
            <person name="Posewitz M.C."/>
        </authorList>
    </citation>
    <scope>NUCLEOTIDE SEQUENCE</scope>
    <source>
        <strain evidence="2">NIVA-4/92</strain>
    </source>
</reference>
<name>A0A8J5XHE7_DIALT</name>
<gene>
    <name evidence="2" type="ORF">KFE25_003251</name>
</gene>
<keyword evidence="3" id="KW-1185">Reference proteome</keyword>
<accession>A0A8J5XHE7</accession>
<comment type="caution">
    <text evidence="2">The sequence shown here is derived from an EMBL/GenBank/DDBJ whole genome shotgun (WGS) entry which is preliminary data.</text>
</comment>
<dbReference type="EMBL" id="JAGTXO010000013">
    <property type="protein sequence ID" value="KAG8464188.1"/>
    <property type="molecule type" value="Genomic_DNA"/>
</dbReference>
<feature type="region of interest" description="Disordered" evidence="1">
    <location>
        <begin position="273"/>
        <end position="310"/>
    </location>
</feature>
<evidence type="ECO:0000313" key="3">
    <source>
        <dbReference type="Proteomes" id="UP000751190"/>
    </source>
</evidence>
<feature type="compositionally biased region" description="Low complexity" evidence="1">
    <location>
        <begin position="274"/>
        <end position="286"/>
    </location>
</feature>
<protein>
    <submittedName>
        <fullName evidence="2">Uncharacterized protein</fullName>
    </submittedName>
</protein>
<evidence type="ECO:0000256" key="1">
    <source>
        <dbReference type="SAM" id="MobiDB-lite"/>
    </source>
</evidence>
<sequence length="310" mass="32799">MRRASTRKASLVDTRLSAAELAQLLPNYHPTGNLSDKQMAILTKLRAGTCDYAHLDLAFSRSLGPSIGRRRHAPEARRARPESAGPGNLAPNTFGGVQPRFPQPGFAAQIGVPLHAERAYDAVRPRAPAASFGRVARPRSAAPNRPTSALPTRSLSFAGRAVAGGRVPITRSSFGIADRFASAPGADGSEGTAAARFTLSPDLMPRRWHAGIGGGPAFTFAKAAAHGQPQSAEEIEMAVDPGVPGPGAYRPRHPLDLASTRRFLIGERYKREPPVSTVTPGPVTATWSTIPPSSAPAARMVGKWSRSTAW</sequence>
<proteinExistence type="predicted"/>
<dbReference type="AlphaFoldDB" id="A0A8J5XHE7"/>
<evidence type="ECO:0000313" key="2">
    <source>
        <dbReference type="EMBL" id="KAG8464188.1"/>
    </source>
</evidence>
<organism evidence="2 3">
    <name type="scientific">Diacronema lutheri</name>
    <name type="common">Unicellular marine alga</name>
    <name type="synonym">Monochrysis lutheri</name>
    <dbReference type="NCBI Taxonomy" id="2081491"/>
    <lineage>
        <taxon>Eukaryota</taxon>
        <taxon>Haptista</taxon>
        <taxon>Haptophyta</taxon>
        <taxon>Pavlovophyceae</taxon>
        <taxon>Pavlovales</taxon>
        <taxon>Pavlovaceae</taxon>
        <taxon>Diacronema</taxon>
    </lineage>
</organism>
<feature type="region of interest" description="Disordered" evidence="1">
    <location>
        <begin position="65"/>
        <end position="102"/>
    </location>
</feature>